<organism evidence="1 2">
    <name type="scientific">Actinocatenispora sera</name>
    <dbReference type="NCBI Taxonomy" id="390989"/>
    <lineage>
        <taxon>Bacteria</taxon>
        <taxon>Bacillati</taxon>
        <taxon>Actinomycetota</taxon>
        <taxon>Actinomycetes</taxon>
        <taxon>Micromonosporales</taxon>
        <taxon>Micromonosporaceae</taxon>
        <taxon>Actinocatenispora</taxon>
    </lineage>
</organism>
<dbReference type="GO" id="GO:0003677">
    <property type="term" value="F:DNA binding"/>
    <property type="evidence" value="ECO:0007669"/>
    <property type="project" value="InterPro"/>
</dbReference>
<dbReference type="AlphaFoldDB" id="A0A810KTN7"/>
<keyword evidence="2" id="KW-1185">Reference proteome</keyword>
<dbReference type="RefSeq" id="WP_030446956.1">
    <property type="nucleotide sequence ID" value="NZ_AP023354.1"/>
</dbReference>
<dbReference type="KEGG" id="aser:Asera_05980"/>
<dbReference type="InterPro" id="IPR004401">
    <property type="entry name" value="YbaB/EbfC"/>
</dbReference>
<dbReference type="Gene3D" id="3.30.1310.10">
    <property type="entry name" value="Nucleoid-associated protein YbaB-like domain"/>
    <property type="match status" value="1"/>
</dbReference>
<evidence type="ECO:0008006" key="3">
    <source>
        <dbReference type="Google" id="ProtNLM"/>
    </source>
</evidence>
<dbReference type="Proteomes" id="UP000680750">
    <property type="component" value="Chromosome"/>
</dbReference>
<accession>A0A810KTN7</accession>
<name>A0A810KTN7_9ACTN</name>
<dbReference type="EMBL" id="AP023354">
    <property type="protein sequence ID" value="BCJ26490.1"/>
    <property type="molecule type" value="Genomic_DNA"/>
</dbReference>
<gene>
    <name evidence="1" type="ORF">Asera_05980</name>
</gene>
<reference evidence="1" key="1">
    <citation type="submission" date="2020-08" db="EMBL/GenBank/DDBJ databases">
        <title>Whole genome shotgun sequence of Actinocatenispora sera NBRC 101916.</title>
        <authorList>
            <person name="Komaki H."/>
            <person name="Tamura T."/>
        </authorList>
    </citation>
    <scope>NUCLEOTIDE SEQUENCE</scope>
    <source>
        <strain evidence="1">NBRC 101916</strain>
    </source>
</reference>
<protein>
    <recommendedName>
        <fullName evidence="3">YbaB/EbfC DNA-binding family protein</fullName>
    </recommendedName>
</protein>
<dbReference type="Pfam" id="PF02575">
    <property type="entry name" value="YbaB_DNA_bd"/>
    <property type="match status" value="1"/>
</dbReference>
<proteinExistence type="predicted"/>
<dbReference type="InterPro" id="IPR036894">
    <property type="entry name" value="YbaB-like_sf"/>
</dbReference>
<evidence type="ECO:0000313" key="1">
    <source>
        <dbReference type="EMBL" id="BCJ26490.1"/>
    </source>
</evidence>
<dbReference type="SUPFAM" id="SSF82607">
    <property type="entry name" value="YbaB-like"/>
    <property type="match status" value="1"/>
</dbReference>
<sequence length="121" mass="12912">MEVAVTEEDPLSRIERTAKDTIARYQRFRAGTDGLTATATSPDNAVEVTVTPAGALRDLKLNPKAKQYPLDKLAATILAAAAAATTAASASYTDKAEEFLGPKLAGQVRQGLPTQLWKERP</sequence>
<evidence type="ECO:0000313" key="2">
    <source>
        <dbReference type="Proteomes" id="UP000680750"/>
    </source>
</evidence>